<evidence type="ECO:0008006" key="2">
    <source>
        <dbReference type="Google" id="ProtNLM"/>
    </source>
</evidence>
<dbReference type="EMBL" id="UOGD01000431">
    <property type="protein sequence ID" value="VAX28854.1"/>
    <property type="molecule type" value="Genomic_DNA"/>
</dbReference>
<reference evidence="1" key="1">
    <citation type="submission" date="2018-06" db="EMBL/GenBank/DDBJ databases">
        <authorList>
            <person name="Zhirakovskaya E."/>
        </authorList>
    </citation>
    <scope>NUCLEOTIDE SEQUENCE</scope>
</reference>
<dbReference type="Gene3D" id="2.120.10.30">
    <property type="entry name" value="TolB, C-terminal domain"/>
    <property type="match status" value="2"/>
</dbReference>
<evidence type="ECO:0000313" key="1">
    <source>
        <dbReference type="EMBL" id="VAX28854.1"/>
    </source>
</evidence>
<dbReference type="GO" id="GO:0008270">
    <property type="term" value="F:zinc ion binding"/>
    <property type="evidence" value="ECO:0007669"/>
    <property type="project" value="UniProtKB-KW"/>
</dbReference>
<gene>
    <name evidence="1" type="ORF">MNBD_IGNAVI01-1810</name>
</gene>
<accession>A0A3B1CYA5</accession>
<organism evidence="1">
    <name type="scientific">hydrothermal vent metagenome</name>
    <dbReference type="NCBI Taxonomy" id="652676"/>
    <lineage>
        <taxon>unclassified sequences</taxon>
        <taxon>metagenomes</taxon>
        <taxon>ecological metagenomes</taxon>
    </lineage>
</organism>
<protein>
    <recommendedName>
        <fullName evidence="2">NHL repeat domain protein</fullName>
    </recommendedName>
</protein>
<dbReference type="InterPro" id="IPR011042">
    <property type="entry name" value="6-blade_b-propeller_TolB-like"/>
</dbReference>
<dbReference type="InterPro" id="IPR050952">
    <property type="entry name" value="TRIM-NHL_E3_ligases"/>
</dbReference>
<dbReference type="AlphaFoldDB" id="A0A3B1CYA5"/>
<sequence>MIKVFPKILIIILALTLFNCVDKFVAPDNTPTDGGQVIGDTLYIQQSPVWTGFNRPQDIIVGKETFIYVADTDNDRIVMMNVAGHFLGTRQIKKPVAIAQDFQLNLIVCAQFDTLIGGTTITYNAVFKLDMVAAQHHIENAPITRLLPKTDFDFNRPNREYTGAAVFFDNSFYIARRGPNNATLIDPDNAILIFRKKELSDGTKIDTLIGRVPLLEPLGTGLMSANNISSLTSFSGNNYDMMLTLIGENSFKTQVLDFVRTEDFTGYQNRYSPFVTDIMTVAKFEQPEGTTLDIYNNIFVADAAKDSVYKFNSFGDEMESFGGPDVFNSPHAVAFYDKTLYVADTDNNRILRFVLSTDID</sequence>
<dbReference type="PANTHER" id="PTHR24104:SF25">
    <property type="entry name" value="PROTEIN LIN-41"/>
    <property type="match status" value="1"/>
</dbReference>
<dbReference type="SUPFAM" id="SSF101898">
    <property type="entry name" value="NHL repeat"/>
    <property type="match status" value="1"/>
</dbReference>
<dbReference type="PANTHER" id="PTHR24104">
    <property type="entry name" value="E3 UBIQUITIN-PROTEIN LIGASE NHLRC1-RELATED"/>
    <property type="match status" value="1"/>
</dbReference>
<name>A0A3B1CYA5_9ZZZZ</name>
<proteinExistence type="predicted"/>